<dbReference type="InterPro" id="IPR051937">
    <property type="entry name" value="R3H_domain_containing"/>
</dbReference>
<dbReference type="PROSITE" id="PS51061">
    <property type="entry name" value="R3H"/>
    <property type="match status" value="1"/>
</dbReference>
<name>A0A1W0WRP2_HYPEX</name>
<dbReference type="GO" id="GO:0003676">
    <property type="term" value="F:nucleic acid binding"/>
    <property type="evidence" value="ECO:0007669"/>
    <property type="project" value="UniProtKB-UniRule"/>
</dbReference>
<feature type="region of interest" description="Disordered" evidence="2">
    <location>
        <begin position="279"/>
        <end position="303"/>
    </location>
</feature>
<sequence length="784" mass="84699">MVDSVTDLRVKNKLEKQDEIEVSDEEDVGGLVDPQQQRRRSTAKKAASPAPASPALSNRLPKQTSAPAYSDRSQRTTSPHVSGQNNGSDRKSSMPLAYVQFPDSGTMHHQMRNELIAPRHLGSMAFSSMSTEESTISDVDAMSRQIGMLSVQGSLQDDAYGGTRKLDEEDFGEFLVGTWHKQPQDRSHMLNFERTLENMLRSKNENAQFLSPPLNSYYRMLLHRMAAYWGFEHLPDMNRGQTAVLVKITQESRRPDQIFRTMVDQSIPEEPAPTNFLIMKRPKDQSPPEPAHAPVPQRPIMSLDEKQANYDRVRQKIFGSDDYGNDGDQTPQPYGLPPNYDNGSQQAQVAGYNRSRSVQSDVSSEANYDAQTSQMRPMYGDPYGQGLVRPVVATGQSVYGAPYGYLAGGLLGGYPGAIPDSGAYLDPAVFQQMQHFMAQQQLFYQTYGQYPQYQPQQTGVPVHPGMQFAQQQQGYPLQGYSSQGSFDQSQYGQFAYQQQQQLHQQSQQYHPGMGDASSSGGAGGVGQSGQLLQQYSLPPQAATDPSLRLQTPTVNQAAAGGSYMSSPGSAAAGDSCNPQLQQQLQQSNNRSMQQRFNPSVSVPGNHHGDSNNNSNGGGGGGGGGNTAQSPNNAFIIPLRFPPMGMGMGMGHGNSPSSMMGGNTMAGGIGMFLKLPCVRPGSSSVSTTGGGGGGGGGGGTSPSGGENHNNNGSYHPHGRRISRNNSGRSSVDRQNSGQSPSAAASSGKQMMGRQQQQQQQQESEDCGLGGDCSTARKEDKEQYRN</sequence>
<dbReference type="SUPFAM" id="SSF82708">
    <property type="entry name" value="R3H domain"/>
    <property type="match status" value="1"/>
</dbReference>
<proteinExistence type="predicted"/>
<dbReference type="PROSITE" id="PS51673">
    <property type="entry name" value="SUZ"/>
    <property type="match status" value="1"/>
</dbReference>
<feature type="region of interest" description="Disordered" evidence="2">
    <location>
        <begin position="500"/>
        <end position="529"/>
    </location>
</feature>
<comment type="caution">
    <text evidence="5">The sequence shown here is derived from an EMBL/GenBank/DDBJ whole genome shotgun (WGS) entry which is preliminary data.</text>
</comment>
<evidence type="ECO:0000313" key="6">
    <source>
        <dbReference type="Proteomes" id="UP000192578"/>
    </source>
</evidence>
<gene>
    <name evidence="5" type="ORF">BV898_08001</name>
</gene>
<keyword evidence="6" id="KW-1185">Reference proteome</keyword>
<evidence type="ECO:0008006" key="7">
    <source>
        <dbReference type="Google" id="ProtNLM"/>
    </source>
</evidence>
<dbReference type="CDD" id="cd02642">
    <property type="entry name" value="R3H_encore_like"/>
    <property type="match status" value="1"/>
</dbReference>
<dbReference type="Pfam" id="PF12752">
    <property type="entry name" value="SUZ"/>
    <property type="match status" value="1"/>
</dbReference>
<evidence type="ECO:0000259" key="4">
    <source>
        <dbReference type="PROSITE" id="PS51673"/>
    </source>
</evidence>
<evidence type="ECO:0000313" key="5">
    <source>
        <dbReference type="EMBL" id="OQV17870.1"/>
    </source>
</evidence>
<dbReference type="Gene3D" id="3.30.1370.50">
    <property type="entry name" value="R3H-like domain"/>
    <property type="match status" value="1"/>
</dbReference>
<dbReference type="Proteomes" id="UP000192578">
    <property type="component" value="Unassembled WGS sequence"/>
</dbReference>
<feature type="compositionally biased region" description="Polar residues" evidence="2">
    <location>
        <begin position="75"/>
        <end position="87"/>
    </location>
</feature>
<feature type="compositionally biased region" description="Low complexity" evidence="2">
    <location>
        <begin position="44"/>
        <end position="61"/>
    </location>
</feature>
<dbReference type="AlphaFoldDB" id="A0A1W0WRP2"/>
<organism evidence="5 6">
    <name type="scientific">Hypsibius exemplaris</name>
    <name type="common">Freshwater tardigrade</name>
    <dbReference type="NCBI Taxonomy" id="2072580"/>
    <lineage>
        <taxon>Eukaryota</taxon>
        <taxon>Metazoa</taxon>
        <taxon>Ecdysozoa</taxon>
        <taxon>Tardigrada</taxon>
        <taxon>Eutardigrada</taxon>
        <taxon>Parachela</taxon>
        <taxon>Hypsibioidea</taxon>
        <taxon>Hypsibiidae</taxon>
        <taxon>Hypsibius</taxon>
    </lineage>
</organism>
<dbReference type="OrthoDB" id="278430at2759"/>
<evidence type="ECO:0000259" key="3">
    <source>
        <dbReference type="PROSITE" id="PS51061"/>
    </source>
</evidence>
<dbReference type="PANTHER" id="PTHR15672:SF8">
    <property type="entry name" value="PROTEIN ENCORE"/>
    <property type="match status" value="1"/>
</dbReference>
<feature type="compositionally biased region" description="Basic and acidic residues" evidence="2">
    <location>
        <begin position="1"/>
        <end position="19"/>
    </location>
</feature>
<feature type="region of interest" description="Disordered" evidence="2">
    <location>
        <begin position="558"/>
        <end position="638"/>
    </location>
</feature>
<dbReference type="PANTHER" id="PTHR15672">
    <property type="entry name" value="CAMP-REGULATED PHOSPHOPROTEIN 21 RELATED R3H DOMAIN CONTAINING PROTEIN"/>
    <property type="match status" value="1"/>
</dbReference>
<protein>
    <recommendedName>
        <fullName evidence="7">R3H domain-containing protein 2</fullName>
    </recommendedName>
</protein>
<feature type="region of interest" description="Disordered" evidence="2">
    <location>
        <begin position="1"/>
        <end position="93"/>
    </location>
</feature>
<dbReference type="InterPro" id="IPR001374">
    <property type="entry name" value="R3H_dom"/>
</dbReference>
<feature type="compositionally biased region" description="Basic and acidic residues" evidence="2">
    <location>
        <begin position="773"/>
        <end position="784"/>
    </location>
</feature>
<feature type="region of interest" description="Disordered" evidence="2">
    <location>
        <begin position="679"/>
        <end position="784"/>
    </location>
</feature>
<keyword evidence="1" id="KW-0597">Phosphoprotein</keyword>
<evidence type="ECO:0000256" key="1">
    <source>
        <dbReference type="ARBA" id="ARBA00022553"/>
    </source>
</evidence>
<feature type="compositionally biased region" description="Gly residues" evidence="2">
    <location>
        <begin position="615"/>
        <end position="625"/>
    </location>
</feature>
<dbReference type="EMBL" id="MTYJ01000055">
    <property type="protein sequence ID" value="OQV17870.1"/>
    <property type="molecule type" value="Genomic_DNA"/>
</dbReference>
<evidence type="ECO:0000256" key="2">
    <source>
        <dbReference type="SAM" id="MobiDB-lite"/>
    </source>
</evidence>
<feature type="compositionally biased region" description="Pro residues" evidence="2">
    <location>
        <begin position="287"/>
        <end position="297"/>
    </location>
</feature>
<feature type="compositionally biased region" description="Polar residues" evidence="2">
    <location>
        <begin position="341"/>
        <end position="375"/>
    </location>
</feature>
<dbReference type="InterPro" id="IPR024771">
    <property type="entry name" value="SUZ"/>
</dbReference>
<feature type="region of interest" description="Disordered" evidence="2">
    <location>
        <begin position="318"/>
        <end position="377"/>
    </location>
</feature>
<feature type="compositionally biased region" description="Gly residues" evidence="2">
    <location>
        <begin position="687"/>
        <end position="701"/>
    </location>
</feature>
<dbReference type="InterPro" id="IPR036867">
    <property type="entry name" value="R3H_dom_sf"/>
</dbReference>
<feature type="compositionally biased region" description="Low complexity" evidence="2">
    <location>
        <begin position="579"/>
        <end position="595"/>
    </location>
</feature>
<feature type="domain" description="R3H" evidence="3">
    <location>
        <begin position="186"/>
        <end position="250"/>
    </location>
</feature>
<accession>A0A1W0WRP2</accession>
<feature type="compositionally biased region" description="Low complexity" evidence="2">
    <location>
        <begin position="500"/>
        <end position="519"/>
    </location>
</feature>
<reference evidence="6" key="1">
    <citation type="submission" date="2017-01" db="EMBL/GenBank/DDBJ databases">
        <title>Comparative genomics of anhydrobiosis in the tardigrade Hypsibius dujardini.</title>
        <authorList>
            <person name="Yoshida Y."/>
            <person name="Koutsovoulos G."/>
            <person name="Laetsch D."/>
            <person name="Stevens L."/>
            <person name="Kumar S."/>
            <person name="Horikawa D."/>
            <person name="Ishino K."/>
            <person name="Komine S."/>
            <person name="Tomita M."/>
            <person name="Blaxter M."/>
            <person name="Arakawa K."/>
        </authorList>
    </citation>
    <scope>NUCLEOTIDE SEQUENCE [LARGE SCALE GENOMIC DNA]</scope>
    <source>
        <strain evidence="6">Z151</strain>
    </source>
</reference>
<feature type="domain" description="SUZ" evidence="4">
    <location>
        <begin position="253"/>
        <end position="322"/>
    </location>
</feature>